<name>A0ABW0EIJ2_9PSEU</name>
<dbReference type="InterPro" id="IPR036291">
    <property type="entry name" value="NAD(P)-bd_dom_sf"/>
</dbReference>
<organism evidence="3 4">
    <name type="scientific">Actinokineospora guangxiensis</name>
    <dbReference type="NCBI Taxonomy" id="1490288"/>
    <lineage>
        <taxon>Bacteria</taxon>
        <taxon>Bacillati</taxon>
        <taxon>Actinomycetota</taxon>
        <taxon>Actinomycetes</taxon>
        <taxon>Pseudonocardiales</taxon>
        <taxon>Pseudonocardiaceae</taxon>
        <taxon>Actinokineospora</taxon>
    </lineage>
</organism>
<keyword evidence="4" id="KW-1185">Reference proteome</keyword>
<dbReference type="RefSeq" id="WP_378244539.1">
    <property type="nucleotide sequence ID" value="NZ_JBHSKF010000002.1"/>
</dbReference>
<dbReference type="EMBL" id="JBHSKF010000002">
    <property type="protein sequence ID" value="MFC5286526.1"/>
    <property type="molecule type" value="Genomic_DNA"/>
</dbReference>
<dbReference type="InterPro" id="IPR001509">
    <property type="entry name" value="Epimerase_deHydtase"/>
</dbReference>
<dbReference type="Proteomes" id="UP001596157">
    <property type="component" value="Unassembled WGS sequence"/>
</dbReference>
<comment type="caution">
    <text evidence="3">The sequence shown here is derived from an EMBL/GenBank/DDBJ whole genome shotgun (WGS) entry which is preliminary data.</text>
</comment>
<gene>
    <name evidence="3" type="ORF">ACFPM7_05635</name>
</gene>
<reference evidence="4" key="1">
    <citation type="journal article" date="2019" name="Int. J. Syst. Evol. Microbiol.">
        <title>The Global Catalogue of Microorganisms (GCM) 10K type strain sequencing project: providing services to taxonomists for standard genome sequencing and annotation.</title>
        <authorList>
            <consortium name="The Broad Institute Genomics Platform"/>
            <consortium name="The Broad Institute Genome Sequencing Center for Infectious Disease"/>
            <person name="Wu L."/>
            <person name="Ma J."/>
        </authorList>
    </citation>
    <scope>NUCLEOTIDE SEQUENCE [LARGE SCALE GENOMIC DNA]</scope>
    <source>
        <strain evidence="4">CCUG 59778</strain>
    </source>
</reference>
<dbReference type="PANTHER" id="PTHR43000">
    <property type="entry name" value="DTDP-D-GLUCOSE 4,6-DEHYDRATASE-RELATED"/>
    <property type="match status" value="1"/>
</dbReference>
<feature type="domain" description="NAD-dependent epimerase/dehydratase" evidence="2">
    <location>
        <begin position="6"/>
        <end position="238"/>
    </location>
</feature>
<sequence>MPRRPVLITGGCGFIGTHLAGRIAASGTPVVVADLAPWTGGPGVRAVRLDVADAGACRDLLRSARPSVVYHLAAAATVDTAHADPAAALRSTIGGTMAVLEAALAVGGVRFVLASTDKVYGELTTAAYTEDSPLAARGVYDVGKLSADAVTRLYGADLGLPVAVLRLCNVFGPGDPHTASRVVPRSLSRIFDPAGPLPPVLYTGSLHHSRDYVFVDDAVRALVALGTDERAAGGVFNMAASAHRTTRALVAEIVARSSAACRAGDPELAAAIAATGYTVAPGPPVPALTRQHCDAALLRSRLGFRPTVPLGAGLDRTIAAVMAARGLVAAPSNGATRGYRRAART</sequence>
<evidence type="ECO:0000256" key="1">
    <source>
        <dbReference type="ARBA" id="ARBA00007637"/>
    </source>
</evidence>
<dbReference type="Pfam" id="PF01370">
    <property type="entry name" value="Epimerase"/>
    <property type="match status" value="1"/>
</dbReference>
<evidence type="ECO:0000313" key="3">
    <source>
        <dbReference type="EMBL" id="MFC5286526.1"/>
    </source>
</evidence>
<protein>
    <submittedName>
        <fullName evidence="3">NAD-dependent epimerase/dehydratase family protein</fullName>
    </submittedName>
</protein>
<proteinExistence type="inferred from homology"/>
<comment type="similarity">
    <text evidence="1">Belongs to the NAD(P)-dependent epimerase/dehydratase family.</text>
</comment>
<dbReference type="Gene3D" id="3.40.50.720">
    <property type="entry name" value="NAD(P)-binding Rossmann-like Domain"/>
    <property type="match status" value="1"/>
</dbReference>
<dbReference type="SUPFAM" id="SSF51735">
    <property type="entry name" value="NAD(P)-binding Rossmann-fold domains"/>
    <property type="match status" value="1"/>
</dbReference>
<evidence type="ECO:0000313" key="4">
    <source>
        <dbReference type="Proteomes" id="UP001596157"/>
    </source>
</evidence>
<accession>A0ABW0EIJ2</accession>
<evidence type="ECO:0000259" key="2">
    <source>
        <dbReference type="Pfam" id="PF01370"/>
    </source>
</evidence>